<keyword evidence="2" id="KW-0808">Transferase</keyword>
<evidence type="ECO:0000256" key="3">
    <source>
        <dbReference type="ARBA" id="ARBA00022691"/>
    </source>
</evidence>
<evidence type="ECO:0000313" key="6">
    <source>
        <dbReference type="EMBL" id="NYH96316.1"/>
    </source>
</evidence>
<comment type="caution">
    <text evidence="6">The sequence shown here is derived from an EMBL/GenBank/DDBJ whole genome shotgun (WGS) entry which is preliminary data.</text>
</comment>
<dbReference type="InterPro" id="IPR029063">
    <property type="entry name" value="SAM-dependent_MTases_sf"/>
</dbReference>
<reference evidence="6 7" key="1">
    <citation type="submission" date="2020-07" db="EMBL/GenBank/DDBJ databases">
        <title>Genomic Encyclopedia of Type Strains, Phase IV (KMG-IV): sequencing the most valuable type-strain genomes for metagenomic binning, comparative biology and taxonomic classification.</title>
        <authorList>
            <person name="Goeker M."/>
        </authorList>
    </citation>
    <scope>NUCLEOTIDE SEQUENCE [LARGE SCALE GENOMIC DNA]</scope>
    <source>
        <strain evidence="6 7">DSM 29043</strain>
    </source>
</reference>
<gene>
    <name evidence="6" type="ORF">FHS75_002655</name>
</gene>
<dbReference type="EMBL" id="JACBZF010000005">
    <property type="protein sequence ID" value="NYH96316.1"/>
    <property type="molecule type" value="Genomic_DNA"/>
</dbReference>
<protein>
    <submittedName>
        <fullName evidence="6">Precorrin-6B methylase 2</fullName>
    </submittedName>
</protein>
<feature type="domain" description="Methyltransferase" evidence="5">
    <location>
        <begin position="59"/>
        <end position="167"/>
    </location>
</feature>
<dbReference type="Proteomes" id="UP000522081">
    <property type="component" value="Unassembled WGS sequence"/>
</dbReference>
<accession>A0A7Y9Y0C5</accession>
<sequence>MPQFAPLLLGALAFSLAATQSTPVDSGQSAPPDKQPDVVYVPTPEPVVSVMLRMANPKRGEVLYDLGSGDGRIPIKAARRYGIHAVGIEIDPELVEQARANAVEAGVDDRVAFRQQDLFAVDLSEADIVTLYLLPELNLKLRSKLIEQLKPGARIVSHAFDMGQWEPHDAKRVRGRVVYLWTIPEP</sequence>
<dbReference type="CDD" id="cd02440">
    <property type="entry name" value="AdoMet_MTases"/>
    <property type="match status" value="1"/>
</dbReference>
<dbReference type="PANTHER" id="PTHR13610">
    <property type="entry name" value="METHYLTRANSFERASE DOMAIN-CONTAINING PROTEIN"/>
    <property type="match status" value="1"/>
</dbReference>
<evidence type="ECO:0000256" key="1">
    <source>
        <dbReference type="ARBA" id="ARBA00022603"/>
    </source>
</evidence>
<dbReference type="InterPro" id="IPR026170">
    <property type="entry name" value="FAM173A/B"/>
</dbReference>
<keyword evidence="1 6" id="KW-0489">Methyltransferase</keyword>
<keyword evidence="4" id="KW-0732">Signal</keyword>
<evidence type="ECO:0000256" key="4">
    <source>
        <dbReference type="SAM" id="SignalP"/>
    </source>
</evidence>
<evidence type="ECO:0000313" key="7">
    <source>
        <dbReference type="Proteomes" id="UP000522081"/>
    </source>
</evidence>
<feature type="chain" id="PRO_5031308838" evidence="4">
    <location>
        <begin position="18"/>
        <end position="186"/>
    </location>
</feature>
<evidence type="ECO:0000256" key="2">
    <source>
        <dbReference type="ARBA" id="ARBA00022679"/>
    </source>
</evidence>
<dbReference type="GO" id="GO:0016279">
    <property type="term" value="F:protein-lysine N-methyltransferase activity"/>
    <property type="evidence" value="ECO:0007669"/>
    <property type="project" value="InterPro"/>
</dbReference>
<organism evidence="6 7">
    <name type="scientific">Novosphingobium marinum</name>
    <dbReference type="NCBI Taxonomy" id="1514948"/>
    <lineage>
        <taxon>Bacteria</taxon>
        <taxon>Pseudomonadati</taxon>
        <taxon>Pseudomonadota</taxon>
        <taxon>Alphaproteobacteria</taxon>
        <taxon>Sphingomonadales</taxon>
        <taxon>Sphingomonadaceae</taxon>
        <taxon>Novosphingobium</taxon>
    </lineage>
</organism>
<dbReference type="SUPFAM" id="SSF53335">
    <property type="entry name" value="S-adenosyl-L-methionine-dependent methyltransferases"/>
    <property type="match status" value="1"/>
</dbReference>
<dbReference type="AlphaFoldDB" id="A0A7Y9Y0C5"/>
<feature type="signal peptide" evidence="4">
    <location>
        <begin position="1"/>
        <end position="17"/>
    </location>
</feature>
<dbReference type="GO" id="GO:0032259">
    <property type="term" value="P:methylation"/>
    <property type="evidence" value="ECO:0007669"/>
    <property type="project" value="UniProtKB-KW"/>
</dbReference>
<keyword evidence="3" id="KW-0949">S-adenosyl-L-methionine</keyword>
<dbReference type="PANTHER" id="PTHR13610:SF11">
    <property type="entry name" value="METHYLTRANSFERASE DOMAIN-CONTAINING PROTEIN"/>
    <property type="match status" value="1"/>
</dbReference>
<dbReference type="Gene3D" id="3.40.50.150">
    <property type="entry name" value="Vaccinia Virus protein VP39"/>
    <property type="match status" value="1"/>
</dbReference>
<dbReference type="InterPro" id="IPR025714">
    <property type="entry name" value="Methyltranfer_dom"/>
</dbReference>
<proteinExistence type="predicted"/>
<evidence type="ECO:0000259" key="5">
    <source>
        <dbReference type="Pfam" id="PF13847"/>
    </source>
</evidence>
<dbReference type="RefSeq" id="WP_218845260.1">
    <property type="nucleotide sequence ID" value="NZ_BMGF01000005.1"/>
</dbReference>
<name>A0A7Y9Y0C5_9SPHN</name>
<dbReference type="Pfam" id="PF13847">
    <property type="entry name" value="Methyltransf_31"/>
    <property type="match status" value="1"/>
</dbReference>
<keyword evidence="7" id="KW-1185">Reference proteome</keyword>